<feature type="compositionally biased region" description="Polar residues" evidence="1">
    <location>
        <begin position="1"/>
        <end position="19"/>
    </location>
</feature>
<gene>
    <name evidence="2" type="ORF">SAMN05421643_1593</name>
</gene>
<dbReference type="RefSeq" id="WP_167356350.1">
    <property type="nucleotide sequence ID" value="NZ_FNPK01000059.1"/>
</dbReference>
<feature type="region of interest" description="Disordered" evidence="1">
    <location>
        <begin position="1"/>
        <end position="54"/>
    </location>
</feature>
<evidence type="ECO:0000256" key="1">
    <source>
        <dbReference type="SAM" id="MobiDB-lite"/>
    </source>
</evidence>
<accession>A0A1H3NQR6</accession>
<name>A0A1H3NQR6_9GAMM</name>
<organism evidence="2 3">
    <name type="scientific">Acinetobacter kyonggiensis</name>
    <dbReference type="NCBI Taxonomy" id="595670"/>
    <lineage>
        <taxon>Bacteria</taxon>
        <taxon>Pseudomonadati</taxon>
        <taxon>Pseudomonadota</taxon>
        <taxon>Gammaproteobacteria</taxon>
        <taxon>Moraxellales</taxon>
        <taxon>Moraxellaceae</taxon>
        <taxon>Acinetobacter</taxon>
    </lineage>
</organism>
<reference evidence="3" key="1">
    <citation type="submission" date="2016-10" db="EMBL/GenBank/DDBJ databases">
        <authorList>
            <person name="Varghese N."/>
            <person name="Submissions S."/>
        </authorList>
    </citation>
    <scope>NUCLEOTIDE SEQUENCE [LARGE SCALE GENOMIC DNA]</scope>
    <source>
        <strain evidence="3">ANC 5109</strain>
    </source>
</reference>
<evidence type="ECO:0000313" key="3">
    <source>
        <dbReference type="Proteomes" id="UP000199035"/>
    </source>
</evidence>
<dbReference type="Proteomes" id="UP000199035">
    <property type="component" value="Unassembled WGS sequence"/>
</dbReference>
<keyword evidence="3" id="KW-1185">Reference proteome</keyword>
<dbReference type="AlphaFoldDB" id="A0A1H3NQR6"/>
<sequence>MSTQNTGFKAFSNKINSTAPHPVHASNDPTETAPKPSDEPEKTVEPDKDAPKAK</sequence>
<dbReference type="EMBL" id="FNPK01000059">
    <property type="protein sequence ID" value="SDY91232.1"/>
    <property type="molecule type" value="Genomic_DNA"/>
</dbReference>
<feature type="compositionally biased region" description="Basic and acidic residues" evidence="1">
    <location>
        <begin position="36"/>
        <end position="54"/>
    </location>
</feature>
<proteinExistence type="predicted"/>
<protein>
    <submittedName>
        <fullName evidence="2">Uncharacterized protein</fullName>
    </submittedName>
</protein>
<evidence type="ECO:0000313" key="2">
    <source>
        <dbReference type="EMBL" id="SDY91232.1"/>
    </source>
</evidence>